<dbReference type="OrthoDB" id="10598965at2759"/>
<evidence type="ECO:0000256" key="1">
    <source>
        <dbReference type="SAM" id="SignalP"/>
    </source>
</evidence>
<accession>A0A8I6RZP9</accession>
<feature type="signal peptide" evidence="1">
    <location>
        <begin position="1"/>
        <end position="25"/>
    </location>
</feature>
<evidence type="ECO:0000313" key="2">
    <source>
        <dbReference type="EnsemblMetazoa" id="XP_014253777.1"/>
    </source>
</evidence>
<dbReference type="AlphaFoldDB" id="A0A8I6RZP9"/>
<protein>
    <recommendedName>
        <fullName evidence="4">CPR type cuticle protein</fullName>
    </recommendedName>
</protein>
<organism evidence="2 3">
    <name type="scientific">Cimex lectularius</name>
    <name type="common">Bed bug</name>
    <name type="synonym">Acanthia lectularia</name>
    <dbReference type="NCBI Taxonomy" id="79782"/>
    <lineage>
        <taxon>Eukaryota</taxon>
        <taxon>Metazoa</taxon>
        <taxon>Ecdysozoa</taxon>
        <taxon>Arthropoda</taxon>
        <taxon>Hexapoda</taxon>
        <taxon>Insecta</taxon>
        <taxon>Pterygota</taxon>
        <taxon>Neoptera</taxon>
        <taxon>Paraneoptera</taxon>
        <taxon>Hemiptera</taxon>
        <taxon>Heteroptera</taxon>
        <taxon>Panheteroptera</taxon>
        <taxon>Cimicomorpha</taxon>
        <taxon>Cimicidae</taxon>
        <taxon>Cimex</taxon>
    </lineage>
</organism>
<sequence>MYLFKGKLYITLSAVFFALFLAVLGQKETKVAIVNSTSIENVKMHIPPEERSGSVMYVYARTGSVDLPYPAAKSEHAKPLDSMVSANGTELHESLNNTENDLETVYLESMNSTTENSTSTYEKYCVVRVEEDETIKYYEGTMDELRDMGKNVLDLLCEGDSGPELKAVSRGALASLVGG</sequence>
<keyword evidence="3" id="KW-1185">Reference proteome</keyword>
<evidence type="ECO:0008006" key="4">
    <source>
        <dbReference type="Google" id="ProtNLM"/>
    </source>
</evidence>
<feature type="chain" id="PRO_5035161717" description="CPR type cuticle protein" evidence="1">
    <location>
        <begin position="26"/>
        <end position="179"/>
    </location>
</feature>
<dbReference type="GeneID" id="106669045"/>
<reference evidence="2" key="1">
    <citation type="submission" date="2022-01" db="UniProtKB">
        <authorList>
            <consortium name="EnsemblMetazoa"/>
        </authorList>
    </citation>
    <scope>IDENTIFICATION</scope>
</reference>
<proteinExistence type="predicted"/>
<evidence type="ECO:0000313" key="3">
    <source>
        <dbReference type="Proteomes" id="UP000494040"/>
    </source>
</evidence>
<dbReference type="Proteomes" id="UP000494040">
    <property type="component" value="Unassembled WGS sequence"/>
</dbReference>
<name>A0A8I6RZP9_CIMLE</name>
<dbReference type="EnsemblMetazoa" id="XM_014398291.2">
    <property type="protein sequence ID" value="XP_014253777.1"/>
    <property type="gene ID" value="LOC106669045"/>
</dbReference>
<keyword evidence="1" id="KW-0732">Signal</keyword>
<dbReference type="RefSeq" id="XP_014253777.1">
    <property type="nucleotide sequence ID" value="XM_014398291.2"/>
</dbReference>